<dbReference type="AlphaFoldDB" id="A0AAV4R1F6"/>
<sequence length="79" mass="8995">MKHPPIIQAGATASRKILLSLSSHYAEVSLSRWTNSIRPFLLLLRWAGYYASTMRTLLTTIMVYSDGHYRNKGVPLRES</sequence>
<evidence type="ECO:0000313" key="1">
    <source>
        <dbReference type="EMBL" id="GIY15394.1"/>
    </source>
</evidence>
<protein>
    <submittedName>
        <fullName evidence="1">Uncharacterized protein</fullName>
    </submittedName>
</protein>
<keyword evidence="2" id="KW-1185">Reference proteome</keyword>
<accession>A0AAV4R1F6</accession>
<organism evidence="1 2">
    <name type="scientific">Caerostris extrusa</name>
    <name type="common">Bark spider</name>
    <name type="synonym">Caerostris bankana</name>
    <dbReference type="NCBI Taxonomy" id="172846"/>
    <lineage>
        <taxon>Eukaryota</taxon>
        <taxon>Metazoa</taxon>
        <taxon>Ecdysozoa</taxon>
        <taxon>Arthropoda</taxon>
        <taxon>Chelicerata</taxon>
        <taxon>Arachnida</taxon>
        <taxon>Araneae</taxon>
        <taxon>Araneomorphae</taxon>
        <taxon>Entelegynae</taxon>
        <taxon>Araneoidea</taxon>
        <taxon>Araneidae</taxon>
        <taxon>Caerostris</taxon>
    </lineage>
</organism>
<dbReference type="Proteomes" id="UP001054945">
    <property type="component" value="Unassembled WGS sequence"/>
</dbReference>
<dbReference type="EMBL" id="BPLR01007231">
    <property type="protein sequence ID" value="GIY15394.1"/>
    <property type="molecule type" value="Genomic_DNA"/>
</dbReference>
<reference evidence="1 2" key="1">
    <citation type="submission" date="2021-06" db="EMBL/GenBank/DDBJ databases">
        <title>Caerostris extrusa draft genome.</title>
        <authorList>
            <person name="Kono N."/>
            <person name="Arakawa K."/>
        </authorList>
    </citation>
    <scope>NUCLEOTIDE SEQUENCE [LARGE SCALE GENOMIC DNA]</scope>
</reference>
<comment type="caution">
    <text evidence="1">The sequence shown here is derived from an EMBL/GenBank/DDBJ whole genome shotgun (WGS) entry which is preliminary data.</text>
</comment>
<gene>
    <name evidence="1" type="ORF">CEXT_649911</name>
</gene>
<proteinExistence type="predicted"/>
<name>A0AAV4R1F6_CAEEX</name>
<evidence type="ECO:0000313" key="2">
    <source>
        <dbReference type="Proteomes" id="UP001054945"/>
    </source>
</evidence>